<evidence type="ECO:0000313" key="2">
    <source>
        <dbReference type="EMBL" id="KAK3259733.1"/>
    </source>
</evidence>
<protein>
    <submittedName>
        <fullName evidence="2">Uncharacterized protein</fullName>
    </submittedName>
</protein>
<reference evidence="2 3" key="1">
    <citation type="journal article" date="2015" name="Genome Biol. Evol.">
        <title>Comparative Genomics of a Bacterivorous Green Alga Reveals Evolutionary Causalities and Consequences of Phago-Mixotrophic Mode of Nutrition.</title>
        <authorList>
            <person name="Burns J.A."/>
            <person name="Paasch A."/>
            <person name="Narechania A."/>
            <person name="Kim E."/>
        </authorList>
    </citation>
    <scope>NUCLEOTIDE SEQUENCE [LARGE SCALE GENOMIC DNA]</scope>
    <source>
        <strain evidence="2 3">PLY_AMNH</strain>
    </source>
</reference>
<sequence length="432" mass="46957">MAGGPDSQKAKADDEPVGSNQNEALTPADSEQDMMKKLLLLLQQQQINTAETFASLNNKASSSLKYDLYGDRTFASLNKKASSSLKYDLYGDSTFASLNKKASSLNTFSLNKKASSSLKYDLYGDRTFASLNKKASSSLKYEQLVLGPALAYLYDAVQFSDDTPELLENQDKVLKAKLAFMEEKQSRQRGEVLVVVVAVSKDEIGVTTELEAQTRGTHRISLDADAERAQTGLAVGLAPGVNVPGTALPGSNFPFRNWAEGADSAGESAAEEGSLAHGGHQCGGVAVGLSWREDQLDARSSGTVRPRRVVAGSSCDAANLVGEGGEAARGQWGMGEGEKTRSRCKMETLKKLRRLAKQNDWCFSFDLKDGYHCVGIDLDFQRYMKFDVQGRILPVQRASLQLEQLAEDLRRHSDDGKYDNALGGQHSEIKDS</sequence>
<name>A0AAE0FHF2_9CHLO</name>
<keyword evidence="3" id="KW-1185">Reference proteome</keyword>
<organism evidence="2 3">
    <name type="scientific">Cymbomonas tetramitiformis</name>
    <dbReference type="NCBI Taxonomy" id="36881"/>
    <lineage>
        <taxon>Eukaryota</taxon>
        <taxon>Viridiplantae</taxon>
        <taxon>Chlorophyta</taxon>
        <taxon>Pyramimonadophyceae</taxon>
        <taxon>Pyramimonadales</taxon>
        <taxon>Pyramimonadaceae</taxon>
        <taxon>Cymbomonas</taxon>
    </lineage>
</organism>
<evidence type="ECO:0000313" key="3">
    <source>
        <dbReference type="Proteomes" id="UP001190700"/>
    </source>
</evidence>
<accession>A0AAE0FHF2</accession>
<dbReference type="AlphaFoldDB" id="A0AAE0FHF2"/>
<comment type="caution">
    <text evidence="2">The sequence shown here is derived from an EMBL/GenBank/DDBJ whole genome shotgun (WGS) entry which is preliminary data.</text>
</comment>
<evidence type="ECO:0000256" key="1">
    <source>
        <dbReference type="SAM" id="MobiDB-lite"/>
    </source>
</evidence>
<dbReference type="Proteomes" id="UP001190700">
    <property type="component" value="Unassembled WGS sequence"/>
</dbReference>
<proteinExistence type="predicted"/>
<feature type="region of interest" description="Disordered" evidence="1">
    <location>
        <begin position="1"/>
        <end position="28"/>
    </location>
</feature>
<gene>
    <name evidence="2" type="ORF">CYMTET_31284</name>
</gene>
<dbReference type="EMBL" id="LGRX02018499">
    <property type="protein sequence ID" value="KAK3259733.1"/>
    <property type="molecule type" value="Genomic_DNA"/>
</dbReference>